<protein>
    <submittedName>
        <fullName evidence="2">Uncharacterized protein</fullName>
    </submittedName>
</protein>
<organism evidence="2 3">
    <name type="scientific">Agromyces luteolus</name>
    <dbReference type="NCBI Taxonomy" id="88373"/>
    <lineage>
        <taxon>Bacteria</taxon>
        <taxon>Bacillati</taxon>
        <taxon>Actinomycetota</taxon>
        <taxon>Actinomycetes</taxon>
        <taxon>Micrococcales</taxon>
        <taxon>Microbacteriaceae</taxon>
        <taxon>Agromyces</taxon>
    </lineage>
</organism>
<keyword evidence="1" id="KW-0472">Membrane</keyword>
<proteinExistence type="predicted"/>
<keyword evidence="3" id="KW-1185">Reference proteome</keyword>
<accession>A0A7C9HQI6</accession>
<evidence type="ECO:0000313" key="3">
    <source>
        <dbReference type="Proteomes" id="UP000480122"/>
    </source>
</evidence>
<evidence type="ECO:0000256" key="1">
    <source>
        <dbReference type="SAM" id="Phobius"/>
    </source>
</evidence>
<comment type="caution">
    <text evidence="2">The sequence shown here is derived from an EMBL/GenBank/DDBJ whole genome shotgun (WGS) entry which is preliminary data.</text>
</comment>
<feature type="transmembrane region" description="Helical" evidence="1">
    <location>
        <begin position="12"/>
        <end position="32"/>
    </location>
</feature>
<evidence type="ECO:0000313" key="2">
    <source>
        <dbReference type="EMBL" id="MUN06909.1"/>
    </source>
</evidence>
<sequence>MQPEWYDSAFLQGLAGALIGAAAAIGGAWIGARQAGKSAAETAAKDREALAEVGTADRQAIQDQAHRDRLHTADLATRERLHQNRTDLIERLSDQHTETKVFYLTCHRLHREMNDAAVNDRAEQFMSLSNEFGEAWERRWQELDGRVTDLTLQAALFVDESAGPRLEAGQAAVGRCQRAILDNAQAEEEGKIRGGSTTRILRINEDRLAYLLELDRQILRSILLLAMVTNPANKNWFEQQYPAPNDG</sequence>
<name>A0A7C9HQI6_9MICO</name>
<dbReference type="RefSeq" id="WP_155841673.1">
    <property type="nucleotide sequence ID" value="NZ_BAAAIA010000008.1"/>
</dbReference>
<keyword evidence="1" id="KW-1133">Transmembrane helix</keyword>
<dbReference type="EMBL" id="WODA01000012">
    <property type="protein sequence ID" value="MUN06909.1"/>
    <property type="molecule type" value="Genomic_DNA"/>
</dbReference>
<gene>
    <name evidence="2" type="ORF">GLX25_07235</name>
</gene>
<dbReference type="AlphaFoldDB" id="A0A7C9HQI6"/>
<dbReference type="Proteomes" id="UP000480122">
    <property type="component" value="Unassembled WGS sequence"/>
</dbReference>
<keyword evidence="1" id="KW-0812">Transmembrane</keyword>
<reference evidence="2 3" key="1">
    <citation type="submission" date="2019-11" db="EMBL/GenBank/DDBJ databases">
        <title>Agromyces kandeliae sp. nov., isolated from mangrove soil.</title>
        <authorList>
            <person name="Wang R."/>
        </authorList>
    </citation>
    <scope>NUCLEOTIDE SEQUENCE [LARGE SCALE GENOMIC DNA]</scope>
    <source>
        <strain evidence="2 3">JCM 11431</strain>
    </source>
</reference>